<feature type="compositionally biased region" description="Gly residues" evidence="1">
    <location>
        <begin position="675"/>
        <end position="684"/>
    </location>
</feature>
<dbReference type="InterPro" id="IPR012683">
    <property type="entry name" value="CHP02302_TM"/>
</dbReference>
<dbReference type="NCBIfam" id="TIGR02302">
    <property type="entry name" value="aProt_lowcomp"/>
    <property type="match status" value="1"/>
</dbReference>
<dbReference type="AlphaFoldDB" id="A0AAN5A041"/>
<evidence type="ECO:0000313" key="4">
    <source>
        <dbReference type="EMBL" id="SDX44636.1"/>
    </source>
</evidence>
<accession>A0AAN5A041</accession>
<keyword evidence="2" id="KW-0812">Transmembrane</keyword>
<feature type="transmembrane region" description="Helical" evidence="2">
    <location>
        <begin position="160"/>
        <end position="178"/>
    </location>
</feature>
<evidence type="ECO:0000313" key="3">
    <source>
        <dbReference type="EMBL" id="GHE03593.1"/>
    </source>
</evidence>
<keyword evidence="2" id="KW-1133">Transmembrane helix</keyword>
<evidence type="ECO:0000313" key="5">
    <source>
        <dbReference type="Proteomes" id="UP000199541"/>
    </source>
</evidence>
<feature type="compositionally biased region" description="Basic and acidic residues" evidence="1">
    <location>
        <begin position="693"/>
        <end position="702"/>
    </location>
</feature>
<proteinExistence type="predicted"/>
<gene>
    <name evidence="3" type="ORF">GCM10008024_27570</name>
    <name evidence="4" type="ORF">SAMN05444006_11666</name>
</gene>
<dbReference type="Proteomes" id="UP000199541">
    <property type="component" value="Unassembled WGS sequence"/>
</dbReference>
<sequence>MSDTRRQETRTSALAAALRQARWPLRWTLAGLWAERITRAFWPVWTIALALAAALALGLGQVIADTALRWVLLAALAAMMVFAVWGAWGFRRPGRAEALERLDARLPGRPFAALADAQAIGTGDAASAAVWRAHLRRMAARSRAARAVAPDLRIATRDPFGLRHAALIAFIIAMLFGVPGRLIGIVPEAPPGTRAALAAGPAWEGWIQPPAYTGKPALYLNDIDRDQFAVPQGSRLSLRLYGTPGAVTVKQTLNDQTSAPDKQGGLSLRVDHSGRLAINGAGGRDWAIRVIPDTAPQVAFVGTAERRAGGELRQPFSASDDYGVIRGHATITLDLAAVDRRYGLKVAPEPRKPVTLTLPMPISGSRKHFTQTLIENLAKSPWANLPVEMTLTVEDAAGHVTTSAPRKMDLPGRRFFDPLAAAVIEMRRDLLWSRANGARTVEILRAITDRPDGFIHNKGAYLLVRTAMRRLQAGVAEGLTPKVRDEVAQALWDAAVKIEDGKLSDALARLRQAQDRLSEAIRRGASPDEVQKLMDDLNEAMRNYIRRLAEQQKNDPNKRSAENDNAQRITGDQLQQMLNRLQQLMNEGRMAEAQQLLDQLSQMMQNLRVTQGPGGMQSPGQGTMQDLAETLRKQQSLSDQAFQDLQNRDMGTPDQRQGGRQGQGKQQPGQNGKDQQGGGQGSGDTRGAQQGHEQGRAGERRSLAQRQKTLREELRRQSEQGLPGAGTPQGKAGRDALGRAGRAMEGAERALREGDLSGALDKQAEAMEALRQGMRDLGRAMAQNQQPDQGQRGGQGQAAQDGSRDPLGREAGSVGRLGTSQDMLQGEGIYRRAEEILKELRRRSGDMSRPEAERDYLKRLLEPY</sequence>
<reference evidence="3" key="3">
    <citation type="submission" date="2023-06" db="EMBL/GenBank/DDBJ databases">
        <authorList>
            <person name="Sun Q."/>
            <person name="Zhou Y."/>
        </authorList>
    </citation>
    <scope>NUCLEOTIDE SEQUENCE</scope>
    <source>
        <strain evidence="3">CGMCC 1.10859</strain>
    </source>
</reference>
<dbReference type="Pfam" id="PF13779">
    <property type="entry name" value="DUF4175"/>
    <property type="match status" value="1"/>
</dbReference>
<dbReference type="EMBL" id="BNAB01000013">
    <property type="protein sequence ID" value="GHE03593.1"/>
    <property type="molecule type" value="Genomic_DNA"/>
</dbReference>
<evidence type="ECO:0000256" key="1">
    <source>
        <dbReference type="SAM" id="MobiDB-lite"/>
    </source>
</evidence>
<dbReference type="EMBL" id="FNOB01000016">
    <property type="protein sequence ID" value="SDX44636.1"/>
    <property type="molecule type" value="Genomic_DNA"/>
</dbReference>
<evidence type="ECO:0000256" key="2">
    <source>
        <dbReference type="SAM" id="Phobius"/>
    </source>
</evidence>
<evidence type="ECO:0000313" key="6">
    <source>
        <dbReference type="Proteomes" id="UP000634647"/>
    </source>
</evidence>
<feature type="compositionally biased region" description="Low complexity" evidence="1">
    <location>
        <begin position="652"/>
        <end position="674"/>
    </location>
</feature>
<comment type="caution">
    <text evidence="3">The sequence shown here is derived from an EMBL/GenBank/DDBJ whole genome shotgun (WGS) entry which is preliminary data.</text>
</comment>
<organism evidence="3 6">
    <name type="scientific">Allgaiera indica</name>
    <dbReference type="NCBI Taxonomy" id="765699"/>
    <lineage>
        <taxon>Bacteria</taxon>
        <taxon>Pseudomonadati</taxon>
        <taxon>Pseudomonadota</taxon>
        <taxon>Alphaproteobacteria</taxon>
        <taxon>Rhodobacterales</taxon>
        <taxon>Paracoccaceae</taxon>
        <taxon>Allgaiera</taxon>
    </lineage>
</organism>
<keyword evidence="5" id="KW-1185">Reference proteome</keyword>
<feature type="region of interest" description="Disordered" evidence="1">
    <location>
        <begin position="645"/>
        <end position="826"/>
    </location>
</feature>
<feature type="compositionally biased region" description="Basic and acidic residues" evidence="1">
    <location>
        <begin position="549"/>
        <end position="562"/>
    </location>
</feature>
<feature type="transmembrane region" description="Helical" evidence="2">
    <location>
        <begin position="40"/>
        <end position="64"/>
    </location>
</feature>
<feature type="region of interest" description="Disordered" evidence="1">
    <location>
        <begin position="549"/>
        <end position="568"/>
    </location>
</feature>
<feature type="compositionally biased region" description="Basic and acidic residues" evidence="1">
    <location>
        <begin position="745"/>
        <end position="755"/>
    </location>
</feature>
<protein>
    <submittedName>
        <fullName evidence="3">ATPase</fullName>
    </submittedName>
    <submittedName>
        <fullName evidence="4">TIGR02302 family protein</fullName>
    </submittedName>
</protein>
<dbReference type="RefSeq" id="WP_051645801.1">
    <property type="nucleotide sequence ID" value="NZ_BNAB01000013.1"/>
</dbReference>
<reference evidence="4 5" key="2">
    <citation type="submission" date="2016-10" db="EMBL/GenBank/DDBJ databases">
        <authorList>
            <person name="Varghese N."/>
            <person name="Submissions S."/>
        </authorList>
    </citation>
    <scope>NUCLEOTIDE SEQUENCE [LARGE SCALE GENOMIC DNA]</scope>
    <source>
        <strain evidence="4 5">DSM 24802</strain>
    </source>
</reference>
<dbReference type="Proteomes" id="UP000634647">
    <property type="component" value="Unassembled WGS sequence"/>
</dbReference>
<reference evidence="3" key="1">
    <citation type="journal article" date="2014" name="Int. J. Syst. Evol. Microbiol.">
        <title>Complete genome sequence of Corynebacterium casei LMG S-19264T (=DSM 44701T), isolated from a smear-ripened cheese.</title>
        <authorList>
            <consortium name="US DOE Joint Genome Institute (JGI-PGF)"/>
            <person name="Walter F."/>
            <person name="Albersmeier A."/>
            <person name="Kalinowski J."/>
            <person name="Ruckert C."/>
        </authorList>
    </citation>
    <scope>NUCLEOTIDE SEQUENCE</scope>
    <source>
        <strain evidence="3">CGMCC 1.10859</strain>
    </source>
</reference>
<keyword evidence="2" id="KW-0472">Membrane</keyword>
<feature type="transmembrane region" description="Helical" evidence="2">
    <location>
        <begin position="70"/>
        <end position="90"/>
    </location>
</feature>
<feature type="compositionally biased region" description="Basic and acidic residues" evidence="1">
    <location>
        <begin position="709"/>
        <end position="718"/>
    </location>
</feature>
<name>A0AAN5A041_9RHOB</name>